<evidence type="ECO:0000313" key="8">
    <source>
        <dbReference type="EMBL" id="SOQ41404.1"/>
    </source>
</evidence>
<evidence type="ECO:0000256" key="5">
    <source>
        <dbReference type="ARBA" id="ARBA00022801"/>
    </source>
</evidence>
<gene>
    <name evidence="8" type="ORF">SFRICE_006298</name>
</gene>
<dbReference type="InterPro" id="IPR018202">
    <property type="entry name" value="Ser_caboxypep_ser_AS"/>
</dbReference>
<keyword evidence="2 7" id="KW-0121">Carboxypeptidase</keyword>
<dbReference type="PROSITE" id="PS00131">
    <property type="entry name" value="CARBOXYPEPT_SER_SER"/>
    <property type="match status" value="2"/>
</dbReference>
<dbReference type="InterPro" id="IPR029058">
    <property type="entry name" value="AB_hydrolase_fold"/>
</dbReference>
<proteinExistence type="inferred from homology"/>
<evidence type="ECO:0000256" key="2">
    <source>
        <dbReference type="ARBA" id="ARBA00022645"/>
    </source>
</evidence>
<dbReference type="FunFam" id="3.40.50.1820:FF:000096">
    <property type="entry name" value="Carboxypeptidase vitellogenic-like"/>
    <property type="match status" value="2"/>
</dbReference>
<dbReference type="GO" id="GO:0006508">
    <property type="term" value="P:proteolysis"/>
    <property type="evidence" value="ECO:0007669"/>
    <property type="project" value="UniProtKB-KW"/>
</dbReference>
<keyword evidence="3 7" id="KW-0645">Protease</keyword>
<evidence type="ECO:0000256" key="3">
    <source>
        <dbReference type="ARBA" id="ARBA00022670"/>
    </source>
</evidence>
<evidence type="ECO:0000256" key="7">
    <source>
        <dbReference type="RuleBase" id="RU361156"/>
    </source>
</evidence>
<dbReference type="AlphaFoldDB" id="A0A2H1VMC9"/>
<accession>A0A2H1VMC9</accession>
<name>A0A2H1VMC9_SPOFR</name>
<dbReference type="EC" id="3.4.16.-" evidence="7"/>
<dbReference type="Pfam" id="PF00450">
    <property type="entry name" value="Peptidase_S10"/>
    <property type="match status" value="2"/>
</dbReference>
<keyword evidence="5 7" id="KW-0378">Hydrolase</keyword>
<reference evidence="8" key="1">
    <citation type="submission" date="2016-07" db="EMBL/GenBank/DDBJ databases">
        <authorList>
            <person name="Bretaudeau A."/>
        </authorList>
    </citation>
    <scope>NUCLEOTIDE SEQUENCE</scope>
    <source>
        <strain evidence="8">Rice</strain>
        <tissue evidence="8">Whole body</tissue>
    </source>
</reference>
<dbReference type="InterPro" id="IPR033124">
    <property type="entry name" value="Ser_caboxypep_his_AS"/>
</dbReference>
<dbReference type="GO" id="GO:0004185">
    <property type="term" value="F:serine-type carboxypeptidase activity"/>
    <property type="evidence" value="ECO:0007669"/>
    <property type="project" value="UniProtKB-UniRule"/>
</dbReference>
<dbReference type="PANTHER" id="PTHR11802:SF472">
    <property type="entry name" value="SERINE CARBOXYPEPTIDASE CPVL-RELATED"/>
    <property type="match status" value="1"/>
</dbReference>
<dbReference type="PROSITE" id="PS00560">
    <property type="entry name" value="CARBOXYPEPT_SER_HIS"/>
    <property type="match status" value="2"/>
</dbReference>
<dbReference type="PRINTS" id="PR00724">
    <property type="entry name" value="CRBOXYPTASEC"/>
</dbReference>
<organism evidence="8">
    <name type="scientific">Spodoptera frugiperda</name>
    <name type="common">Fall armyworm</name>
    <dbReference type="NCBI Taxonomy" id="7108"/>
    <lineage>
        <taxon>Eukaryota</taxon>
        <taxon>Metazoa</taxon>
        <taxon>Ecdysozoa</taxon>
        <taxon>Arthropoda</taxon>
        <taxon>Hexapoda</taxon>
        <taxon>Insecta</taxon>
        <taxon>Pterygota</taxon>
        <taxon>Neoptera</taxon>
        <taxon>Endopterygota</taxon>
        <taxon>Lepidoptera</taxon>
        <taxon>Glossata</taxon>
        <taxon>Ditrysia</taxon>
        <taxon>Noctuoidea</taxon>
        <taxon>Noctuidae</taxon>
        <taxon>Amphipyrinae</taxon>
        <taxon>Spodoptera</taxon>
    </lineage>
</organism>
<keyword evidence="6" id="KW-0325">Glycoprotein</keyword>
<protein>
    <recommendedName>
        <fullName evidence="7">Carboxypeptidase</fullName>
        <ecNumber evidence="7">3.4.16.-</ecNumber>
    </recommendedName>
</protein>
<dbReference type="InterPro" id="IPR001563">
    <property type="entry name" value="Peptidase_S10"/>
</dbReference>
<evidence type="ECO:0000256" key="1">
    <source>
        <dbReference type="ARBA" id="ARBA00009431"/>
    </source>
</evidence>
<keyword evidence="4" id="KW-0732">Signal</keyword>
<dbReference type="PANTHER" id="PTHR11802">
    <property type="entry name" value="SERINE PROTEASE FAMILY S10 SERINE CARBOXYPEPTIDASE"/>
    <property type="match status" value="1"/>
</dbReference>
<dbReference type="Gene3D" id="3.40.50.1820">
    <property type="entry name" value="alpha/beta hydrolase"/>
    <property type="match status" value="2"/>
</dbReference>
<dbReference type="SUPFAM" id="SSF53474">
    <property type="entry name" value="alpha/beta-Hydrolases"/>
    <property type="match status" value="2"/>
</dbReference>
<sequence length="913" mass="103961">MCDTNGFWRLFTIFLVALCAFSVVNARFFLNLYPRIKLDARSPKDAGEPLFITPYLKTGAISLAQNLSRVSITDTIGFRSHAGFFTIDEIYNANLYFWYFPPFSKKEEAPIIIWLQGGPGGSSLFGLFQELGPLIAKKEGFALRKYHWALNYHLIFIDNPVGTGFSFTDNENAYCTNETCVAEGLYSTLTQFYQLFPNLKQNELYLAGESYAGKYLPSFGLKIHQENAKSKEKVNLKGIAMGNAYCDPINQLDYGHYLYQLGLIDENESKLFLKYQADIANQIKQGNWEQADVLMDRLMDGDMTNFSYFKYYTGFDYYYNYLQAAAADDMSVFVNLLQNDKVRRGVHVGGLPFNDGLKVQLSLILDLLQSVAPAISELLSHYRIMFYNGQLDIVVAYPLTENFLRNLKFSSAMEYKNAKRMIWKVGDDIAGYVKRAGNLTEVLVRNAGHMVPRDQPNTVLSLITLVNSIFFPIYPRLKLPAKSCKEAGTPVFVTPYLKQGLIGAAQNVTRVLLLDVPEVASHAGFFTVDQKYNSNLYFWYFHPFTRNKTAPVLLWLQGGPGSSSLFGLFVELGPLMALGNKFVLRKYHWALHYHVLFIDSPVGTGFSFTQNTKGYCTNQDCVAKALYGALRQFFQLFPHLAHNDFYITGESYAGKYIPSLGLMIHKENAKTNCKINLKGMALGNAYSDPINQLDYGNFLYQHGLLDNYQRKVFLKTQNEIYAAIKNEAWTQANILMDRLMDGEVTHFALFKFYTGFNYYYNFLQSTLSDEKTPFMKLLHKNDVRRSIHVGGRSFHDGETVQLMLSLDMMQSVAPAISELLSHYRMLFYNGQLDIIVAYPLTINFINNLNFSASDEYFRATRIIWKVGNNIAGYIKTGGNLTEALVRNAGHMVPKDQPRWALDLIQKFINNDYN</sequence>
<comment type="similarity">
    <text evidence="1 7">Belongs to the peptidase S10 family.</text>
</comment>
<dbReference type="EMBL" id="ODYU01003090">
    <property type="protein sequence ID" value="SOQ41404.1"/>
    <property type="molecule type" value="Genomic_DNA"/>
</dbReference>
<evidence type="ECO:0000256" key="4">
    <source>
        <dbReference type="ARBA" id="ARBA00022729"/>
    </source>
</evidence>
<evidence type="ECO:0000256" key="6">
    <source>
        <dbReference type="ARBA" id="ARBA00023180"/>
    </source>
</evidence>